<dbReference type="RefSeq" id="WP_013066839.1">
    <property type="nucleotide sequence ID" value="NC_014034.1"/>
</dbReference>
<name>D5ARI9_RHOCB</name>
<sequence>MISEPTELFVWIWLPGASQPVVAGRVAREGTRIFFNYGRSYLERPDAIAVFDLDLPLRAGLIDPPPGHDLAPSLRDALPDRWGRRVIVHDLLGYRRDEIAGDAFGEMTFMARSGSDRIGALDFQASGQEYLPREGEEASLDELMAFSDRIEAGEPVPPALDRAVLHGSSIGGARPKALRTDAGSGRKLIAKFSAASDSFAMVKAEFAAMRLAALAGIDTAPVTITRALDRDVLLVERFDRVPAAADGWARRAMVSALTWTQEHEMAAHHISYPGLADIIRKKFHAPKQTLREMFSRLTFNILVGNTDDHARNHAAFWDGKLLRLTPAYDIAPQRRAGSEANQAMIIAEGRRTSQLTLALSAAPAFLLDTGTARGIIDAQVETIARHWRQVSDEAGMTQVERRFFAGRQFLPAYAFDDYGPAVGLEP</sequence>
<dbReference type="InterPro" id="IPR052028">
    <property type="entry name" value="HipA_Ser/Thr_kinase"/>
</dbReference>
<dbReference type="eggNOG" id="COG3550">
    <property type="taxonomic scope" value="Bacteria"/>
</dbReference>
<dbReference type="Pfam" id="PF13657">
    <property type="entry name" value="Couple_hipA"/>
    <property type="match status" value="1"/>
</dbReference>
<evidence type="ECO:0000313" key="6">
    <source>
        <dbReference type="EMBL" id="ADE84860.1"/>
    </source>
</evidence>
<dbReference type="HOGENOM" id="CLU_041102_0_0_5"/>
<evidence type="ECO:0000313" key="7">
    <source>
        <dbReference type="Proteomes" id="UP000002361"/>
    </source>
</evidence>
<protein>
    <submittedName>
        <fullName evidence="6">HipA domain protein</fullName>
    </submittedName>
</protein>
<dbReference type="PANTHER" id="PTHR37419:SF8">
    <property type="entry name" value="TOXIN YJJJ"/>
    <property type="match status" value="1"/>
</dbReference>
<dbReference type="InterPro" id="IPR017508">
    <property type="entry name" value="HipA_N1"/>
</dbReference>
<dbReference type="GO" id="GO:0004674">
    <property type="term" value="F:protein serine/threonine kinase activity"/>
    <property type="evidence" value="ECO:0007669"/>
    <property type="project" value="TreeGrafter"/>
</dbReference>
<accession>D5ARI9</accession>
<evidence type="ECO:0000256" key="2">
    <source>
        <dbReference type="ARBA" id="ARBA00022679"/>
    </source>
</evidence>
<feature type="domain" description="HipA N-terminal subdomain 1" evidence="5">
    <location>
        <begin position="22"/>
        <end position="123"/>
    </location>
</feature>
<dbReference type="KEGG" id="rcp:RCAP_rcc01101"/>
<dbReference type="InterPro" id="IPR012893">
    <property type="entry name" value="HipA-like_C"/>
</dbReference>
<evidence type="ECO:0000256" key="1">
    <source>
        <dbReference type="ARBA" id="ARBA00010164"/>
    </source>
</evidence>
<evidence type="ECO:0000259" key="4">
    <source>
        <dbReference type="Pfam" id="PF07804"/>
    </source>
</evidence>
<feature type="domain" description="HipA-like C-terminal" evidence="4">
    <location>
        <begin position="168"/>
        <end position="387"/>
    </location>
</feature>
<dbReference type="OrthoDB" id="9805913at2"/>
<organism evidence="6 7">
    <name type="scientific">Rhodobacter capsulatus (strain ATCC BAA-309 / NBRC 16581 / SB1003)</name>
    <dbReference type="NCBI Taxonomy" id="272942"/>
    <lineage>
        <taxon>Bacteria</taxon>
        <taxon>Pseudomonadati</taxon>
        <taxon>Pseudomonadota</taxon>
        <taxon>Alphaproteobacteria</taxon>
        <taxon>Rhodobacterales</taxon>
        <taxon>Rhodobacter group</taxon>
        <taxon>Rhodobacter</taxon>
    </lineage>
</organism>
<comment type="similarity">
    <text evidence="1">Belongs to the HipA Ser/Thr kinase family.</text>
</comment>
<dbReference type="STRING" id="272942.RCAP_rcc01101"/>
<reference evidence="6 7" key="2">
    <citation type="journal article" date="2010" name="J. Bacteriol.">
        <title>Complete genome sequence of the photosynthetic purple nonsulfur bacterium Rhodobacter capsulatus SB 1003.</title>
        <authorList>
            <person name="Strnad H."/>
            <person name="Lapidus A."/>
            <person name="Paces J."/>
            <person name="Ulbrich P."/>
            <person name="Vlcek C."/>
            <person name="Paces V."/>
            <person name="Haselkorn R."/>
        </authorList>
    </citation>
    <scope>NUCLEOTIDE SEQUENCE [LARGE SCALE GENOMIC DNA]</scope>
    <source>
        <strain evidence="7">ATCC BAA-309 / NBRC 16581 / SB1003</strain>
    </source>
</reference>
<dbReference type="Proteomes" id="UP000002361">
    <property type="component" value="Chromosome"/>
</dbReference>
<reference key="1">
    <citation type="submission" date="2008-12" db="EMBL/GenBank/DDBJ databases">
        <title>Complete genome sequence of Rhodobacter capsulatus SB1003.</title>
        <authorList>
            <person name="Strnad H."/>
            <person name="Lapidus A."/>
            <person name="Vlcek C."/>
            <person name="Ulbrich P."/>
            <person name="Paces J."/>
            <person name="Maltsev N."/>
            <person name="Kumar V."/>
            <person name="Kogan Y."/>
            <person name="Milgram A."/>
            <person name="Rebrekov D."/>
            <person name="Mazur M."/>
            <person name="Cox R."/>
            <person name="Kyrpides N."/>
            <person name="Kolar M."/>
            <person name="Sachova J."/>
            <person name="Ridl J."/>
            <person name="Ivanova N."/>
            <person name="Kapatral V."/>
            <person name="Los T."/>
            <person name="Lykidis A."/>
            <person name="Mikhailova N."/>
            <person name="Reznik G."/>
            <person name="Vasieva O."/>
            <person name="Fonstein M."/>
            <person name="Paces V."/>
            <person name="Haselkorn R."/>
        </authorList>
    </citation>
    <scope>NUCLEOTIDE SEQUENCE</scope>
    <source>
        <strain>SB1003</strain>
    </source>
</reference>
<keyword evidence="3" id="KW-0418">Kinase</keyword>
<keyword evidence="2" id="KW-0808">Transferase</keyword>
<dbReference type="Pfam" id="PF07804">
    <property type="entry name" value="HipA_C"/>
    <property type="match status" value="1"/>
</dbReference>
<proteinExistence type="inferred from homology"/>
<dbReference type="AlphaFoldDB" id="D5ARI9"/>
<dbReference type="Gene3D" id="1.10.1070.20">
    <property type="match status" value="1"/>
</dbReference>
<evidence type="ECO:0000259" key="5">
    <source>
        <dbReference type="Pfam" id="PF13657"/>
    </source>
</evidence>
<gene>
    <name evidence="6" type="ordered locus">RCAP_rcc01101</name>
</gene>
<evidence type="ECO:0000256" key="3">
    <source>
        <dbReference type="ARBA" id="ARBA00022777"/>
    </source>
</evidence>
<dbReference type="GeneID" id="31490021"/>
<dbReference type="GO" id="GO:0005829">
    <property type="term" value="C:cytosol"/>
    <property type="evidence" value="ECO:0007669"/>
    <property type="project" value="TreeGrafter"/>
</dbReference>
<dbReference type="PANTHER" id="PTHR37419">
    <property type="entry name" value="SERINE/THREONINE-PROTEIN KINASE TOXIN HIPA"/>
    <property type="match status" value="1"/>
</dbReference>
<keyword evidence="7" id="KW-1185">Reference proteome</keyword>
<dbReference type="EMBL" id="CP001312">
    <property type="protein sequence ID" value="ADE84860.1"/>
    <property type="molecule type" value="Genomic_DNA"/>
</dbReference>